<dbReference type="GO" id="GO:0000155">
    <property type="term" value="F:phosphorelay sensor kinase activity"/>
    <property type="evidence" value="ECO:0007669"/>
    <property type="project" value="InterPro"/>
</dbReference>
<evidence type="ECO:0000259" key="6">
    <source>
        <dbReference type="PROSITE" id="PS50075"/>
    </source>
</evidence>
<evidence type="ECO:0000313" key="7">
    <source>
        <dbReference type="EMBL" id="GER82915.1"/>
    </source>
</evidence>
<keyword evidence="3" id="KW-0902">Two-component regulatory system</keyword>
<dbReference type="CDD" id="cd16917">
    <property type="entry name" value="HATPase_UhpB-NarQ-NarX-like"/>
    <property type="match status" value="1"/>
</dbReference>
<keyword evidence="8" id="KW-1185">Reference proteome</keyword>
<dbReference type="InterPro" id="IPR050482">
    <property type="entry name" value="Sensor_HK_TwoCompSys"/>
</dbReference>
<feature type="transmembrane region" description="Helical" evidence="5">
    <location>
        <begin position="52"/>
        <end position="72"/>
    </location>
</feature>
<dbReference type="AlphaFoldDB" id="A0A5J4K5V4"/>
<evidence type="ECO:0000256" key="5">
    <source>
        <dbReference type="SAM" id="Phobius"/>
    </source>
</evidence>
<dbReference type="Gene3D" id="1.20.5.1930">
    <property type="match status" value="1"/>
</dbReference>
<dbReference type="InterPro" id="IPR009081">
    <property type="entry name" value="PP-bd_ACP"/>
</dbReference>
<dbReference type="Pfam" id="PF07730">
    <property type="entry name" value="HisKA_3"/>
    <property type="match status" value="1"/>
</dbReference>
<keyword evidence="5" id="KW-0472">Membrane</keyword>
<sequence>MTGAVDRRLLRAWLILGLLSLLAIPLVLLNGGNNWLNLFYYISGYSGGRLPVRQTVLAVAGLALLATLLALLAHNALNVEGMTLLFIAVIGALIAAVGHFVRTSQRLRSARVEIARLAATAERLRIARDLHDLLGHSLSLIALKSELAGRLLDQAPERAAREIRDIEQVARFTLQEVREAVSAYRRPALLDELRAARELLEVAGVRYRLEGERTLEAVAVPALEVVCSWIVREGVTNVIRHSRARECCIRFRQEGRLLWITISNDGLVRPAQGGEVAAGNGLRGLAERVLELGGQFEAGPVADGFRLEVALPLTGRRGEVSAAEHAGREGEQESAEKQTDVTGGRSDDTSPAG</sequence>
<keyword evidence="5" id="KW-1133">Transmembrane helix</keyword>
<dbReference type="SUPFAM" id="SSF55874">
    <property type="entry name" value="ATPase domain of HSP90 chaperone/DNA topoisomerase II/histidine kinase"/>
    <property type="match status" value="1"/>
</dbReference>
<dbReference type="PROSITE" id="PS50075">
    <property type="entry name" value="CARRIER"/>
    <property type="match status" value="1"/>
</dbReference>
<reference evidence="7 8" key="1">
    <citation type="journal article" date="2019" name="Int. J. Syst. Evol. Microbiol.">
        <title>Thermogemmatispora aurantia sp. nov. and Thermogemmatispora argillosa sp. nov., within the class Ktedonobacteria, and emended description of the genus Thermogemmatispora.</title>
        <authorList>
            <person name="Zheng Y."/>
            <person name="Wang C.M."/>
            <person name="Sakai Y."/>
            <person name="Abe K."/>
            <person name="Yokota A."/>
            <person name="Yabe S."/>
        </authorList>
    </citation>
    <scope>NUCLEOTIDE SEQUENCE [LARGE SCALE GENOMIC DNA]</scope>
    <source>
        <strain evidence="7 8">A1-2</strain>
    </source>
</reference>
<dbReference type="EMBL" id="BKZV01000002">
    <property type="protein sequence ID" value="GER82915.1"/>
    <property type="molecule type" value="Genomic_DNA"/>
</dbReference>
<dbReference type="GO" id="GO:0046983">
    <property type="term" value="F:protein dimerization activity"/>
    <property type="evidence" value="ECO:0007669"/>
    <property type="project" value="InterPro"/>
</dbReference>
<keyword evidence="2" id="KW-0418">Kinase</keyword>
<proteinExistence type="predicted"/>
<evidence type="ECO:0000256" key="1">
    <source>
        <dbReference type="ARBA" id="ARBA00022679"/>
    </source>
</evidence>
<evidence type="ECO:0000313" key="8">
    <source>
        <dbReference type="Proteomes" id="UP000334820"/>
    </source>
</evidence>
<protein>
    <recommendedName>
        <fullName evidence="6">Carrier domain-containing protein</fullName>
    </recommendedName>
</protein>
<organism evidence="7 8">
    <name type="scientific">Thermogemmatispora aurantia</name>
    <dbReference type="NCBI Taxonomy" id="2045279"/>
    <lineage>
        <taxon>Bacteria</taxon>
        <taxon>Bacillati</taxon>
        <taxon>Chloroflexota</taxon>
        <taxon>Ktedonobacteria</taxon>
        <taxon>Thermogemmatisporales</taxon>
        <taxon>Thermogemmatisporaceae</taxon>
        <taxon>Thermogemmatispora</taxon>
    </lineage>
</organism>
<dbReference type="PANTHER" id="PTHR24421">
    <property type="entry name" value="NITRATE/NITRITE SENSOR PROTEIN NARX-RELATED"/>
    <property type="match status" value="1"/>
</dbReference>
<dbReference type="Gene3D" id="3.30.565.10">
    <property type="entry name" value="Histidine kinase-like ATPase, C-terminal domain"/>
    <property type="match status" value="1"/>
</dbReference>
<feature type="region of interest" description="Disordered" evidence="4">
    <location>
        <begin position="318"/>
        <end position="353"/>
    </location>
</feature>
<accession>A0A5J4K5V4</accession>
<evidence type="ECO:0000256" key="4">
    <source>
        <dbReference type="SAM" id="MobiDB-lite"/>
    </source>
</evidence>
<feature type="transmembrane region" description="Helical" evidence="5">
    <location>
        <begin position="84"/>
        <end position="101"/>
    </location>
</feature>
<feature type="domain" description="Carrier" evidence="6">
    <location>
        <begin position="101"/>
        <end position="177"/>
    </location>
</feature>
<dbReference type="PANTHER" id="PTHR24421:SF63">
    <property type="entry name" value="SENSOR HISTIDINE KINASE DESK"/>
    <property type="match status" value="1"/>
</dbReference>
<feature type="compositionally biased region" description="Basic and acidic residues" evidence="4">
    <location>
        <begin position="325"/>
        <end position="339"/>
    </location>
</feature>
<dbReference type="InterPro" id="IPR036890">
    <property type="entry name" value="HATPase_C_sf"/>
</dbReference>
<evidence type="ECO:0000256" key="2">
    <source>
        <dbReference type="ARBA" id="ARBA00022777"/>
    </source>
</evidence>
<evidence type="ECO:0000256" key="3">
    <source>
        <dbReference type="ARBA" id="ARBA00023012"/>
    </source>
</evidence>
<name>A0A5J4K5V4_9CHLR</name>
<dbReference type="InterPro" id="IPR011712">
    <property type="entry name" value="Sig_transdc_His_kin_sub3_dim/P"/>
</dbReference>
<keyword evidence="5" id="KW-0812">Transmembrane</keyword>
<keyword evidence="1" id="KW-0808">Transferase</keyword>
<gene>
    <name evidence="7" type="ORF">KTAU_15520</name>
</gene>
<comment type="caution">
    <text evidence="7">The sequence shown here is derived from an EMBL/GenBank/DDBJ whole genome shotgun (WGS) entry which is preliminary data.</text>
</comment>
<feature type="transmembrane region" description="Helical" evidence="5">
    <location>
        <begin position="12"/>
        <end position="32"/>
    </location>
</feature>
<dbReference type="Proteomes" id="UP000334820">
    <property type="component" value="Unassembled WGS sequence"/>
</dbReference>
<dbReference type="GO" id="GO:0016020">
    <property type="term" value="C:membrane"/>
    <property type="evidence" value="ECO:0007669"/>
    <property type="project" value="InterPro"/>
</dbReference>